<protein>
    <recommendedName>
        <fullName evidence="4">Splicing factor 3B subunit 1-like</fullName>
    </recommendedName>
</protein>
<dbReference type="EMBL" id="KV018491">
    <property type="protein sequence ID" value="KZV16966.1"/>
    <property type="molecule type" value="Genomic_DNA"/>
</dbReference>
<accession>A0A2Z7A660</accession>
<feature type="region of interest" description="Disordered" evidence="1">
    <location>
        <begin position="273"/>
        <end position="292"/>
    </location>
</feature>
<proteinExistence type="predicted"/>
<sequence>MVKRLAASPHDPLRITDSACKNQSVMVSVQYDPFNTNIPIRSTTIESVSDIAANEEQMLHWAETDSLQTVVQRRVCVIAKYREMLLRKLLEARNNNFESGTPTIAIDLQVLDLLSEAHRLALATLVEQMRQHKLTWTRPSFSNLRMVSIAGAWIVIAGADKWVRECSSTTPNERTQLLQEPAVATLAPICFLVEPVQDLDSRPPFSGRWGWIQVCRDIVQFSLFGHIQPVGTHNLCKDIVAIGLVLDIDADPTVFVGVFRRGPVAIPDFSSSSYISSRAENPSSSSSISSNDSRMFFTNDDIPEISPTDDVLPDEETPANPISLPTAIGAPSLTLGEVKTFPPLNILTVKTVGKYVAKNKNITVDEDEPVETVAKKAATKRRPAPVVAELGRAAPAEKNLAIVTVAQDVEHISVIPATTPKAQRRRLPKRKLVLRDESDDEIVDNIIEQVIKETAEIAEEETNLVEPVVMETIEIETVETESRIDEKEKEKSVAKIIDSEDTEPLSKVLELTEKSTSDEESMSIDDLLAKIPDEMMLPSVSAAEPTKIKFGQGIEIKGVKEGDWYKASLPQIDVADKGKAPLVEKDEIKGHPA</sequence>
<dbReference type="AlphaFoldDB" id="A0A2Z7A660"/>
<keyword evidence="3" id="KW-1185">Reference proteome</keyword>
<name>A0A2Z7A660_9LAMI</name>
<reference evidence="2 3" key="1">
    <citation type="journal article" date="2015" name="Proc. Natl. Acad. Sci. U.S.A.">
        <title>The resurrection genome of Boea hygrometrica: A blueprint for survival of dehydration.</title>
        <authorList>
            <person name="Xiao L."/>
            <person name="Yang G."/>
            <person name="Zhang L."/>
            <person name="Yang X."/>
            <person name="Zhao S."/>
            <person name="Ji Z."/>
            <person name="Zhou Q."/>
            <person name="Hu M."/>
            <person name="Wang Y."/>
            <person name="Chen M."/>
            <person name="Xu Y."/>
            <person name="Jin H."/>
            <person name="Xiao X."/>
            <person name="Hu G."/>
            <person name="Bao F."/>
            <person name="Hu Y."/>
            <person name="Wan P."/>
            <person name="Li L."/>
            <person name="Deng X."/>
            <person name="Kuang T."/>
            <person name="Xiang C."/>
            <person name="Zhu J.K."/>
            <person name="Oliver M.J."/>
            <person name="He Y."/>
        </authorList>
    </citation>
    <scope>NUCLEOTIDE SEQUENCE [LARGE SCALE GENOMIC DNA]</scope>
    <source>
        <strain evidence="3">cv. XS01</strain>
    </source>
</reference>
<dbReference type="Proteomes" id="UP000250235">
    <property type="component" value="Unassembled WGS sequence"/>
</dbReference>
<gene>
    <name evidence="2" type="ORF">F511_35429</name>
</gene>
<evidence type="ECO:0000313" key="3">
    <source>
        <dbReference type="Proteomes" id="UP000250235"/>
    </source>
</evidence>
<evidence type="ECO:0000313" key="2">
    <source>
        <dbReference type="EMBL" id="KZV16966.1"/>
    </source>
</evidence>
<evidence type="ECO:0008006" key="4">
    <source>
        <dbReference type="Google" id="ProtNLM"/>
    </source>
</evidence>
<evidence type="ECO:0000256" key="1">
    <source>
        <dbReference type="SAM" id="MobiDB-lite"/>
    </source>
</evidence>
<organism evidence="2 3">
    <name type="scientific">Dorcoceras hygrometricum</name>
    <dbReference type="NCBI Taxonomy" id="472368"/>
    <lineage>
        <taxon>Eukaryota</taxon>
        <taxon>Viridiplantae</taxon>
        <taxon>Streptophyta</taxon>
        <taxon>Embryophyta</taxon>
        <taxon>Tracheophyta</taxon>
        <taxon>Spermatophyta</taxon>
        <taxon>Magnoliopsida</taxon>
        <taxon>eudicotyledons</taxon>
        <taxon>Gunneridae</taxon>
        <taxon>Pentapetalae</taxon>
        <taxon>asterids</taxon>
        <taxon>lamiids</taxon>
        <taxon>Lamiales</taxon>
        <taxon>Gesneriaceae</taxon>
        <taxon>Didymocarpoideae</taxon>
        <taxon>Trichosporeae</taxon>
        <taxon>Loxocarpinae</taxon>
        <taxon>Dorcoceras</taxon>
    </lineage>
</organism>